<evidence type="ECO:0000259" key="4">
    <source>
        <dbReference type="Pfam" id="PF13205"/>
    </source>
</evidence>
<dbReference type="RefSeq" id="WP_141613699.1">
    <property type="nucleotide sequence ID" value="NZ_CP041253.1"/>
</dbReference>
<dbReference type="Pfam" id="PF13205">
    <property type="entry name" value="Big_5"/>
    <property type="match status" value="1"/>
</dbReference>
<dbReference type="Pfam" id="PF14686">
    <property type="entry name" value="fn3_3"/>
    <property type="match status" value="1"/>
</dbReference>
<dbReference type="KEGG" id="echi:FKX85_05105"/>
<feature type="signal peptide" evidence="3">
    <location>
        <begin position="1"/>
        <end position="24"/>
    </location>
</feature>
<dbReference type="EMBL" id="CP041253">
    <property type="protein sequence ID" value="QDH78443.1"/>
    <property type="molecule type" value="Genomic_DNA"/>
</dbReference>
<dbReference type="AlphaFoldDB" id="A0A514CF44"/>
<proteinExistence type="predicted"/>
<feature type="domain" description="Rhamnogalacturonan lyase" evidence="5">
    <location>
        <begin position="181"/>
        <end position="210"/>
    </location>
</feature>
<dbReference type="OrthoDB" id="9809989at2"/>
<evidence type="ECO:0000256" key="1">
    <source>
        <dbReference type="ARBA" id="ARBA00022729"/>
    </source>
</evidence>
<dbReference type="SUPFAM" id="SSF117074">
    <property type="entry name" value="Hypothetical protein PA1324"/>
    <property type="match status" value="1"/>
</dbReference>
<evidence type="ECO:0000256" key="2">
    <source>
        <dbReference type="SAM" id="MobiDB-lite"/>
    </source>
</evidence>
<feature type="chain" id="PRO_5022218056" description="SbsA Ig-like domain-containing protein" evidence="3">
    <location>
        <begin position="25"/>
        <end position="581"/>
    </location>
</feature>
<dbReference type="Proteomes" id="UP000316614">
    <property type="component" value="Chromosome"/>
</dbReference>
<protein>
    <recommendedName>
        <fullName evidence="8">SbsA Ig-like domain-containing protein</fullName>
    </recommendedName>
</protein>
<evidence type="ECO:0000259" key="5">
    <source>
        <dbReference type="Pfam" id="PF14686"/>
    </source>
</evidence>
<accession>A0A514CF44</accession>
<feature type="region of interest" description="Disordered" evidence="2">
    <location>
        <begin position="29"/>
        <end position="50"/>
    </location>
</feature>
<keyword evidence="1 3" id="KW-0732">Signal</keyword>
<evidence type="ECO:0000313" key="6">
    <source>
        <dbReference type="EMBL" id="QDH78443.1"/>
    </source>
</evidence>
<evidence type="ECO:0000313" key="7">
    <source>
        <dbReference type="Proteomes" id="UP000316614"/>
    </source>
</evidence>
<evidence type="ECO:0008006" key="8">
    <source>
        <dbReference type="Google" id="ProtNLM"/>
    </source>
</evidence>
<reference evidence="6 7" key="1">
    <citation type="submission" date="2019-06" db="EMBL/GenBank/DDBJ databases">
        <title>Echinicola alkalisoli sp. nov. isolated from saline soil.</title>
        <authorList>
            <person name="Sun J.-Q."/>
            <person name="Xu L."/>
        </authorList>
    </citation>
    <scope>NUCLEOTIDE SEQUENCE [LARGE SCALE GENOMIC DNA]</scope>
    <source>
        <strain evidence="6 7">LN3S3</strain>
    </source>
</reference>
<gene>
    <name evidence="6" type="ORF">FKX85_05105</name>
</gene>
<evidence type="ECO:0000256" key="3">
    <source>
        <dbReference type="SAM" id="SignalP"/>
    </source>
</evidence>
<organism evidence="6 7">
    <name type="scientific">Echinicola soli</name>
    <dbReference type="NCBI Taxonomy" id="2591634"/>
    <lineage>
        <taxon>Bacteria</taxon>
        <taxon>Pseudomonadati</taxon>
        <taxon>Bacteroidota</taxon>
        <taxon>Cytophagia</taxon>
        <taxon>Cytophagales</taxon>
        <taxon>Cyclobacteriaceae</taxon>
        <taxon>Echinicola</taxon>
    </lineage>
</organism>
<feature type="domain" description="SbsA Ig-like" evidence="4">
    <location>
        <begin position="35"/>
        <end position="135"/>
    </location>
</feature>
<dbReference type="InterPro" id="IPR032812">
    <property type="entry name" value="SbsA_Ig"/>
</dbReference>
<name>A0A514CF44_9BACT</name>
<sequence length="581" mass="66238">MNNRNHHTPILLAAIGLILCYACAKQSSPMGGPKDEEPPKLLSSNPKDQSLNIKPENVTLVFNEYIKTENPQRNVIITPSLDKSKMEFLALKNELRIKIGQELEDSTTYVFNFQKSIQDISESNPSENLKLVFSTGNMIDSLRFIGKVAYIFPQKKPDMEDVIVGLYRIEDDTMDVFTDPPYYLTQTDSAGNFEITNIKGGKYRAYAWHDANNTSKAEDKSEPYAFIGDTITIMDDVSGSYFNLYKGDLSDFKINRTNALGSNFDVVLSKYPAKLTVTHPDLGKSLFYRVNEKSVRFYHTKIRDDSTQISLSLRDSVGFGVDTTFYASFMTSERRAENLTPIMDKNKEFISDIKTSISFNKPIKDIVYDSLFVQYDSAAFIRIKPEYVSFKDSALRNTLLMDIPVIDTLTKTNFQFYASDSTFIDVEDQHNQKPIKTTFSKQDPENLADEVTGKVLVEEWPIIVQLLSKDGEIVRETALQQENQAYSFKKIKAGEYMVRAVIDRNRNGQWDPGNYLELRQPEPVYYYYDNENKSYYILLRGKWTNQNINILPSPASGILKVSIDNSQNDTIPTKPEDTGAM</sequence>
<dbReference type="InterPro" id="IPR029413">
    <property type="entry name" value="RG-lyase_II"/>
</dbReference>
<keyword evidence="7" id="KW-1185">Reference proteome</keyword>